<feature type="domain" description="N-acetyltransferase" evidence="1">
    <location>
        <begin position="1"/>
        <end position="58"/>
    </location>
</feature>
<dbReference type="Proteomes" id="UP001500782">
    <property type="component" value="Unassembled WGS sequence"/>
</dbReference>
<dbReference type="InterPro" id="IPR000182">
    <property type="entry name" value="GNAT_dom"/>
</dbReference>
<dbReference type="SUPFAM" id="SSF55729">
    <property type="entry name" value="Acyl-CoA N-acyltransferases (Nat)"/>
    <property type="match status" value="1"/>
</dbReference>
<reference evidence="3" key="1">
    <citation type="journal article" date="2019" name="Int. J. Syst. Evol. Microbiol.">
        <title>The Global Catalogue of Microorganisms (GCM) 10K type strain sequencing project: providing services to taxonomists for standard genome sequencing and annotation.</title>
        <authorList>
            <consortium name="The Broad Institute Genomics Platform"/>
            <consortium name="The Broad Institute Genome Sequencing Center for Infectious Disease"/>
            <person name="Wu L."/>
            <person name="Ma J."/>
        </authorList>
    </citation>
    <scope>NUCLEOTIDE SEQUENCE [LARGE SCALE GENOMIC DNA]</scope>
    <source>
        <strain evidence="3">JCM 9731</strain>
    </source>
</reference>
<keyword evidence="3" id="KW-1185">Reference proteome</keyword>
<dbReference type="InterPro" id="IPR016181">
    <property type="entry name" value="Acyl_CoA_acyltransferase"/>
</dbReference>
<name>A0ABP3GET5_9BACI</name>
<proteinExistence type="predicted"/>
<sequence length="58" mass="7084">MIWHIAVHPDYRRSGIARKLLVEAERISKDIGLNRLEAWTRDDEWVNKWYETNEFKKV</sequence>
<dbReference type="Gene3D" id="3.40.630.30">
    <property type="match status" value="1"/>
</dbReference>
<evidence type="ECO:0000259" key="1">
    <source>
        <dbReference type="PROSITE" id="PS51186"/>
    </source>
</evidence>
<dbReference type="Pfam" id="PF13508">
    <property type="entry name" value="Acetyltransf_7"/>
    <property type="match status" value="1"/>
</dbReference>
<dbReference type="PROSITE" id="PS51186">
    <property type="entry name" value="GNAT"/>
    <property type="match status" value="1"/>
</dbReference>
<evidence type="ECO:0000313" key="2">
    <source>
        <dbReference type="EMBL" id="GAA0343729.1"/>
    </source>
</evidence>
<organism evidence="2 3">
    <name type="scientific">Bacillus carboniphilus</name>
    <dbReference type="NCBI Taxonomy" id="86663"/>
    <lineage>
        <taxon>Bacteria</taxon>
        <taxon>Bacillati</taxon>
        <taxon>Bacillota</taxon>
        <taxon>Bacilli</taxon>
        <taxon>Bacillales</taxon>
        <taxon>Bacillaceae</taxon>
        <taxon>Bacillus</taxon>
    </lineage>
</organism>
<accession>A0ABP3GET5</accession>
<protein>
    <recommendedName>
        <fullName evidence="1">N-acetyltransferase domain-containing protein</fullName>
    </recommendedName>
</protein>
<dbReference type="EMBL" id="BAAADJ010000062">
    <property type="protein sequence ID" value="GAA0343729.1"/>
    <property type="molecule type" value="Genomic_DNA"/>
</dbReference>
<gene>
    <name evidence="2" type="ORF">GCM10008967_37720</name>
</gene>
<comment type="caution">
    <text evidence="2">The sequence shown here is derived from an EMBL/GenBank/DDBJ whole genome shotgun (WGS) entry which is preliminary data.</text>
</comment>
<evidence type="ECO:0000313" key="3">
    <source>
        <dbReference type="Proteomes" id="UP001500782"/>
    </source>
</evidence>
<dbReference type="CDD" id="cd04301">
    <property type="entry name" value="NAT_SF"/>
    <property type="match status" value="1"/>
</dbReference>